<gene>
    <name evidence="2" type="ORF">BDP55DRAFT_656653</name>
</gene>
<keyword evidence="1" id="KW-0732">Signal</keyword>
<organism evidence="2 3">
    <name type="scientific">Colletotrichum godetiae</name>
    <dbReference type="NCBI Taxonomy" id="1209918"/>
    <lineage>
        <taxon>Eukaryota</taxon>
        <taxon>Fungi</taxon>
        <taxon>Dikarya</taxon>
        <taxon>Ascomycota</taxon>
        <taxon>Pezizomycotina</taxon>
        <taxon>Sordariomycetes</taxon>
        <taxon>Hypocreomycetidae</taxon>
        <taxon>Glomerellales</taxon>
        <taxon>Glomerellaceae</taxon>
        <taxon>Colletotrichum</taxon>
        <taxon>Colletotrichum acutatum species complex</taxon>
    </lineage>
</organism>
<evidence type="ECO:0000313" key="3">
    <source>
        <dbReference type="Proteomes" id="UP001224890"/>
    </source>
</evidence>
<name>A0AAJ0ATH8_9PEZI</name>
<dbReference type="GeneID" id="85458908"/>
<feature type="signal peptide" evidence="1">
    <location>
        <begin position="1"/>
        <end position="29"/>
    </location>
</feature>
<dbReference type="AlphaFoldDB" id="A0AAJ0ATH8"/>
<evidence type="ECO:0000313" key="2">
    <source>
        <dbReference type="EMBL" id="KAK1688651.1"/>
    </source>
</evidence>
<dbReference type="EMBL" id="JAHMHR010000011">
    <property type="protein sequence ID" value="KAK1688651.1"/>
    <property type="molecule type" value="Genomic_DNA"/>
</dbReference>
<dbReference type="RefSeq" id="XP_060432346.1">
    <property type="nucleotide sequence ID" value="XM_060574382.1"/>
</dbReference>
<sequence>MATLTSFASYHWASMRLSLIFFASPSLEGSLVCLAPTRLFHLQTPSIPSSVQGDRGWLPCLSLRTYTRSDPPSSPSEYLSSSNLPFYWLLSPGHSW</sequence>
<keyword evidence="3" id="KW-1185">Reference proteome</keyword>
<dbReference type="Proteomes" id="UP001224890">
    <property type="component" value="Unassembled WGS sequence"/>
</dbReference>
<evidence type="ECO:0008006" key="4">
    <source>
        <dbReference type="Google" id="ProtNLM"/>
    </source>
</evidence>
<proteinExistence type="predicted"/>
<comment type="caution">
    <text evidence="2">The sequence shown here is derived from an EMBL/GenBank/DDBJ whole genome shotgun (WGS) entry which is preliminary data.</text>
</comment>
<accession>A0AAJ0ATH8</accession>
<protein>
    <recommendedName>
        <fullName evidence="4">Secreted protein</fullName>
    </recommendedName>
</protein>
<feature type="chain" id="PRO_5042595757" description="Secreted protein" evidence="1">
    <location>
        <begin position="30"/>
        <end position="96"/>
    </location>
</feature>
<evidence type="ECO:0000256" key="1">
    <source>
        <dbReference type="SAM" id="SignalP"/>
    </source>
</evidence>
<reference evidence="2" key="1">
    <citation type="submission" date="2021-06" db="EMBL/GenBank/DDBJ databases">
        <title>Comparative genomics, transcriptomics and evolutionary studies reveal genomic signatures of adaptation to plant cell wall in hemibiotrophic fungi.</title>
        <authorList>
            <consortium name="DOE Joint Genome Institute"/>
            <person name="Baroncelli R."/>
            <person name="Diaz J.F."/>
            <person name="Benocci T."/>
            <person name="Peng M."/>
            <person name="Battaglia E."/>
            <person name="Haridas S."/>
            <person name="Andreopoulos W."/>
            <person name="Labutti K."/>
            <person name="Pangilinan J."/>
            <person name="Floch G.L."/>
            <person name="Makela M.R."/>
            <person name="Henrissat B."/>
            <person name="Grigoriev I.V."/>
            <person name="Crouch J.A."/>
            <person name="De Vries R.P."/>
            <person name="Sukno S.A."/>
            <person name="Thon M.R."/>
        </authorList>
    </citation>
    <scope>NUCLEOTIDE SEQUENCE</scope>
    <source>
        <strain evidence="2">CBS 193.32</strain>
    </source>
</reference>